<reference evidence="1 2" key="1">
    <citation type="submission" date="2019-06" db="EMBL/GenBank/DDBJ databases">
        <title>A complete genome sequence for Luteibacter pinisoli MAH-14.</title>
        <authorList>
            <person name="Baltrus D.A."/>
        </authorList>
    </citation>
    <scope>NUCLEOTIDE SEQUENCE [LARGE SCALE GENOMIC DNA]</scope>
    <source>
        <strain evidence="1 2">MAH-14</strain>
    </source>
</reference>
<evidence type="ECO:0000313" key="2">
    <source>
        <dbReference type="Proteomes" id="UP000316093"/>
    </source>
</evidence>
<organism evidence="1 2">
    <name type="scientific">Luteibacter pinisoli</name>
    <dbReference type="NCBI Taxonomy" id="2589080"/>
    <lineage>
        <taxon>Bacteria</taxon>
        <taxon>Pseudomonadati</taxon>
        <taxon>Pseudomonadota</taxon>
        <taxon>Gammaproteobacteria</taxon>
        <taxon>Lysobacterales</taxon>
        <taxon>Rhodanobacteraceae</taxon>
        <taxon>Luteibacter</taxon>
    </lineage>
</organism>
<dbReference type="AlphaFoldDB" id="A0A4Y5Z6P9"/>
<dbReference type="RefSeq" id="WP_139983121.1">
    <property type="nucleotide sequence ID" value="NZ_CP041046.1"/>
</dbReference>
<accession>A0A4Y5Z6P9</accession>
<dbReference type="Proteomes" id="UP000316093">
    <property type="component" value="Chromosome"/>
</dbReference>
<dbReference type="KEGG" id="lpy:FIV34_12190"/>
<proteinExistence type="predicted"/>
<protein>
    <submittedName>
        <fullName evidence="1">Uncharacterized protein</fullName>
    </submittedName>
</protein>
<evidence type="ECO:0000313" key="1">
    <source>
        <dbReference type="EMBL" id="QDE39918.1"/>
    </source>
</evidence>
<name>A0A4Y5Z6P9_9GAMM</name>
<gene>
    <name evidence="1" type="ORF">FIV34_12190</name>
</gene>
<dbReference type="EMBL" id="CP041046">
    <property type="protein sequence ID" value="QDE39918.1"/>
    <property type="molecule type" value="Genomic_DNA"/>
</dbReference>
<keyword evidence="2" id="KW-1185">Reference proteome</keyword>
<sequence length="148" mass="15990">MRPLLGATGHALERDPDNPGQWMCWCPPPDDLNGYCEAPFVRVFDDDALCAWALHDIARPLVQAIASLPVAQLSAMGNVRPDIEALSTTVALFLLALHVAQFHADIAARPDPPGMDLMPAAMLVSNAVERMRLCALTAGAEPLLKLRL</sequence>